<dbReference type="OrthoDB" id="9785707at2"/>
<dbReference type="NCBIfam" id="TIGR00732">
    <property type="entry name" value="dprA"/>
    <property type="match status" value="1"/>
</dbReference>
<gene>
    <name evidence="4" type="primary">dprA</name>
    <name evidence="4" type="ORF">EFY79_07210</name>
</gene>
<dbReference type="InterPro" id="IPR057666">
    <property type="entry name" value="DrpA_SLOG"/>
</dbReference>
<comment type="similarity">
    <text evidence="1">Belongs to the DprA/Smf family.</text>
</comment>
<evidence type="ECO:0000313" key="4">
    <source>
        <dbReference type="EMBL" id="RNI38012.1"/>
    </source>
</evidence>
<dbReference type="SUPFAM" id="SSF102405">
    <property type="entry name" value="MCP/YpsA-like"/>
    <property type="match status" value="1"/>
</dbReference>
<evidence type="ECO:0000313" key="5">
    <source>
        <dbReference type="Proteomes" id="UP000267223"/>
    </source>
</evidence>
<protein>
    <submittedName>
        <fullName evidence="4">DNA-protecting protein DprA</fullName>
    </submittedName>
</protein>
<comment type="caution">
    <text evidence="4">The sequence shown here is derived from an EMBL/GenBank/DDBJ whole genome shotgun (WGS) entry which is preliminary data.</text>
</comment>
<dbReference type="PANTHER" id="PTHR43022:SF1">
    <property type="entry name" value="PROTEIN SMF"/>
    <property type="match status" value="1"/>
</dbReference>
<evidence type="ECO:0000259" key="3">
    <source>
        <dbReference type="Pfam" id="PF17782"/>
    </source>
</evidence>
<dbReference type="Pfam" id="PF02481">
    <property type="entry name" value="DNA_processg_A"/>
    <property type="match status" value="1"/>
</dbReference>
<dbReference type="InterPro" id="IPR036388">
    <property type="entry name" value="WH-like_DNA-bd_sf"/>
</dbReference>
<evidence type="ECO:0000256" key="1">
    <source>
        <dbReference type="ARBA" id="ARBA00006525"/>
    </source>
</evidence>
<dbReference type="Pfam" id="PF17782">
    <property type="entry name" value="WHD_DprA"/>
    <property type="match status" value="1"/>
</dbReference>
<dbReference type="Gene3D" id="1.10.10.10">
    <property type="entry name" value="Winged helix-like DNA-binding domain superfamily/Winged helix DNA-binding domain"/>
    <property type="match status" value="1"/>
</dbReference>
<proteinExistence type="inferred from homology"/>
<dbReference type="PANTHER" id="PTHR43022">
    <property type="entry name" value="PROTEIN SMF"/>
    <property type="match status" value="1"/>
</dbReference>
<keyword evidence="5" id="KW-1185">Reference proteome</keyword>
<dbReference type="Gene3D" id="3.40.50.450">
    <property type="match status" value="1"/>
</dbReference>
<sequence>MQNELLYQIALTLVPNIGDVRAKALINHFGEASSIFHASKKAFESIEGFSPKAVNSILQFKDFSRAQEEIEFIKKYKITPLFLTDKNYPQRLLNSYDSPALLYYKGNADLNCSKIVAIVGTRNHNDYGKVSTEKLVGDLANEDVLIVSGLAFGIDSIAHKSALKNNIKTVGVLAHGLDRVYPPQNTTLAKQMISAGGLLTEFKNNTNPDKQNFPGRNRIVAGISDAIVVIESGIKGGSLITAELANGYNKDVFAFPGRAGDTKSEGCNYLIRNNKATLIISAEELIESMGWKKVQKPALKKQRELFIELSPEEKIVVDILQAQEQVHIDELHFKSKLSSSAVAQALLMLEMQGVVFSLPGKIYKMN</sequence>
<name>A0A3M9NJN4_9BACT</name>
<dbReference type="EMBL" id="RJJR01000004">
    <property type="protein sequence ID" value="RNI38012.1"/>
    <property type="molecule type" value="Genomic_DNA"/>
</dbReference>
<dbReference type="AlphaFoldDB" id="A0A3M9NJN4"/>
<dbReference type="InterPro" id="IPR003488">
    <property type="entry name" value="DprA"/>
</dbReference>
<dbReference type="Proteomes" id="UP000267223">
    <property type="component" value="Unassembled WGS sequence"/>
</dbReference>
<feature type="domain" description="Smf/DprA SLOG" evidence="2">
    <location>
        <begin position="81"/>
        <end position="289"/>
    </location>
</feature>
<dbReference type="RefSeq" id="WP_123120000.1">
    <property type="nucleotide sequence ID" value="NZ_RJJR01000004.1"/>
</dbReference>
<dbReference type="SUPFAM" id="SSF47781">
    <property type="entry name" value="RuvA domain 2-like"/>
    <property type="match status" value="1"/>
</dbReference>
<dbReference type="GO" id="GO:0009294">
    <property type="term" value="P:DNA-mediated transformation"/>
    <property type="evidence" value="ECO:0007669"/>
    <property type="project" value="InterPro"/>
</dbReference>
<feature type="domain" description="DprA winged helix" evidence="3">
    <location>
        <begin position="308"/>
        <end position="361"/>
    </location>
</feature>
<organism evidence="4 5">
    <name type="scientific">Hanamia caeni</name>
    <dbReference type="NCBI Taxonomy" id="2294116"/>
    <lineage>
        <taxon>Bacteria</taxon>
        <taxon>Pseudomonadati</taxon>
        <taxon>Bacteroidota</taxon>
        <taxon>Chitinophagia</taxon>
        <taxon>Chitinophagales</taxon>
        <taxon>Chitinophagaceae</taxon>
        <taxon>Hanamia</taxon>
    </lineage>
</organism>
<dbReference type="InterPro" id="IPR041614">
    <property type="entry name" value="DprA_WH"/>
</dbReference>
<accession>A0A3M9NJN4</accession>
<evidence type="ECO:0000259" key="2">
    <source>
        <dbReference type="Pfam" id="PF02481"/>
    </source>
</evidence>
<reference evidence="4 5" key="1">
    <citation type="submission" date="2018-11" db="EMBL/GenBank/DDBJ databases">
        <title>Draft genome sequence of Ferruginibacter sp. BO-59.</title>
        <authorList>
            <person name="Im W.T."/>
        </authorList>
    </citation>
    <scope>NUCLEOTIDE SEQUENCE [LARGE SCALE GENOMIC DNA]</scope>
    <source>
        <strain evidence="4 5">BO-59</strain>
    </source>
</reference>
<dbReference type="InterPro" id="IPR010994">
    <property type="entry name" value="RuvA_2-like"/>
</dbReference>